<evidence type="ECO:0000313" key="4">
    <source>
        <dbReference type="EMBL" id="TCS63100.1"/>
    </source>
</evidence>
<dbReference type="PANTHER" id="PTHR43353:SF5">
    <property type="entry name" value="SUCCINATE-SEMIALDEHYDE DEHYDROGENASE, MITOCHONDRIAL"/>
    <property type="match status" value="1"/>
</dbReference>
<evidence type="ECO:0000313" key="5">
    <source>
        <dbReference type="Proteomes" id="UP000295304"/>
    </source>
</evidence>
<dbReference type="EMBL" id="SLZW01000004">
    <property type="protein sequence ID" value="TCS63100.1"/>
    <property type="molecule type" value="Genomic_DNA"/>
</dbReference>
<keyword evidence="2" id="KW-0560">Oxidoreductase</keyword>
<protein>
    <submittedName>
        <fullName evidence="4">Succinate semialdehyde dehydrogenase</fullName>
    </submittedName>
</protein>
<feature type="domain" description="Aldehyde dehydrogenase" evidence="3">
    <location>
        <begin position="13"/>
        <end position="474"/>
    </location>
</feature>
<dbReference type="InterPro" id="IPR016163">
    <property type="entry name" value="Ald_DH_C"/>
</dbReference>
<dbReference type="InterPro" id="IPR015590">
    <property type="entry name" value="Aldehyde_DH_dom"/>
</dbReference>
<dbReference type="Pfam" id="PF00171">
    <property type="entry name" value="Aldedh"/>
    <property type="match status" value="1"/>
</dbReference>
<dbReference type="FunFam" id="3.40.605.10:FF:000007">
    <property type="entry name" value="NAD/NADP-dependent betaine aldehyde dehydrogenase"/>
    <property type="match status" value="1"/>
</dbReference>
<dbReference type="GO" id="GO:0004777">
    <property type="term" value="F:succinate-semialdehyde dehydrogenase (NAD+) activity"/>
    <property type="evidence" value="ECO:0007669"/>
    <property type="project" value="TreeGrafter"/>
</dbReference>
<comment type="caution">
    <text evidence="4">The sequence shown here is derived from an EMBL/GenBank/DDBJ whole genome shotgun (WGS) entry which is preliminary data.</text>
</comment>
<dbReference type="GO" id="GO:0009450">
    <property type="term" value="P:gamma-aminobutyric acid catabolic process"/>
    <property type="evidence" value="ECO:0007669"/>
    <property type="project" value="TreeGrafter"/>
</dbReference>
<evidence type="ECO:0000256" key="1">
    <source>
        <dbReference type="ARBA" id="ARBA00009986"/>
    </source>
</evidence>
<proteinExistence type="inferred from homology"/>
<dbReference type="OrthoDB" id="9772584at2"/>
<dbReference type="PANTHER" id="PTHR43353">
    <property type="entry name" value="SUCCINATE-SEMIALDEHYDE DEHYDROGENASE, MITOCHONDRIAL"/>
    <property type="match status" value="1"/>
</dbReference>
<dbReference type="CDD" id="cd07103">
    <property type="entry name" value="ALDH_F5_SSADH_GabD"/>
    <property type="match status" value="1"/>
</dbReference>
<dbReference type="InterPro" id="IPR016161">
    <property type="entry name" value="Ald_DH/histidinol_DH"/>
</dbReference>
<name>A0A4R3JEK2_9PROT</name>
<dbReference type="Proteomes" id="UP000295304">
    <property type="component" value="Unassembled WGS sequence"/>
</dbReference>
<dbReference type="Gene3D" id="3.40.605.10">
    <property type="entry name" value="Aldehyde Dehydrogenase, Chain A, domain 1"/>
    <property type="match status" value="1"/>
</dbReference>
<dbReference type="SUPFAM" id="SSF53720">
    <property type="entry name" value="ALDH-like"/>
    <property type="match status" value="1"/>
</dbReference>
<sequence length="478" mass="50740">MIKKHGLYIDGQWRAASDGQTKDVYNPATEEVIATIAAATQEDLDAALAAARQAFKAWRKTSPWERSKKLRAVAERIRARAEDIGMTMTLETGKPLAEAVAETNAAADQFEWYSEETKRIYGQTIEGRTPDVRMSVVYQPVGVVAAFSAWNFPALLPARKMAAAMAAGCSIIIKPAGEAPGSCFALAEACHDEGIPAGVVNVVSGASSLIAPYLVKSPIVRKVSLTGSVSVGKQILHMAADGVKKVTMELGGHGPVIVFADGDAAAAGKACATTKFRNCGQVCISPSRFFVHESRYDTFCAAFSETAKGLKIGPGVEEGVQVGPMANRRGLETAREMIDDAVARGAEILSGGKTPDGLEKGFFIEPTVLGRVSDDAKIMNEEPFAPVAPITTFTDYDDVIARANALPFGLAGYVFTQSLRLAHMASDDLEVGMVGVNEMLLATAEAPFGGVKESGMGREGGALGIHDYLEPKYVKMKL</sequence>
<organism evidence="4 5">
    <name type="scientific">Varunaivibrio sulfuroxidans</name>
    <dbReference type="NCBI Taxonomy" id="1773489"/>
    <lineage>
        <taxon>Bacteria</taxon>
        <taxon>Pseudomonadati</taxon>
        <taxon>Pseudomonadota</taxon>
        <taxon>Alphaproteobacteria</taxon>
        <taxon>Rhodospirillales</taxon>
        <taxon>Magnetovibrionaceae</taxon>
        <taxon>Varunaivibrio</taxon>
    </lineage>
</organism>
<dbReference type="FunFam" id="3.40.309.10:FF:000009">
    <property type="entry name" value="Aldehyde dehydrogenase A"/>
    <property type="match status" value="1"/>
</dbReference>
<evidence type="ECO:0000256" key="2">
    <source>
        <dbReference type="ARBA" id="ARBA00023002"/>
    </source>
</evidence>
<keyword evidence="5" id="KW-1185">Reference proteome</keyword>
<gene>
    <name evidence="4" type="ORF">EDD55_104193</name>
</gene>
<dbReference type="AlphaFoldDB" id="A0A4R3JEK2"/>
<dbReference type="Gene3D" id="3.40.309.10">
    <property type="entry name" value="Aldehyde Dehydrogenase, Chain A, domain 2"/>
    <property type="match status" value="1"/>
</dbReference>
<reference evidence="4 5" key="1">
    <citation type="submission" date="2019-03" db="EMBL/GenBank/DDBJ databases">
        <title>Genomic Encyclopedia of Type Strains, Phase IV (KMG-IV): sequencing the most valuable type-strain genomes for metagenomic binning, comparative biology and taxonomic classification.</title>
        <authorList>
            <person name="Goeker M."/>
        </authorList>
    </citation>
    <scope>NUCLEOTIDE SEQUENCE [LARGE SCALE GENOMIC DNA]</scope>
    <source>
        <strain evidence="4 5">DSM 101688</strain>
    </source>
</reference>
<dbReference type="RefSeq" id="WP_132938827.1">
    <property type="nucleotide sequence ID" value="NZ_CP119676.1"/>
</dbReference>
<dbReference type="InterPro" id="IPR016162">
    <property type="entry name" value="Ald_DH_N"/>
</dbReference>
<comment type="similarity">
    <text evidence="1">Belongs to the aldehyde dehydrogenase family.</text>
</comment>
<accession>A0A4R3JEK2</accession>
<dbReference type="InterPro" id="IPR050740">
    <property type="entry name" value="Aldehyde_DH_Superfamily"/>
</dbReference>
<evidence type="ECO:0000259" key="3">
    <source>
        <dbReference type="Pfam" id="PF00171"/>
    </source>
</evidence>